<gene>
    <name evidence="1" type="ORF">GCM10009680_65860</name>
</gene>
<reference evidence="2" key="1">
    <citation type="journal article" date="2019" name="Int. J. Syst. Evol. Microbiol.">
        <title>The Global Catalogue of Microorganisms (GCM) 10K type strain sequencing project: providing services to taxonomists for standard genome sequencing and annotation.</title>
        <authorList>
            <consortium name="The Broad Institute Genomics Platform"/>
            <consortium name="The Broad Institute Genome Sequencing Center for Infectious Disease"/>
            <person name="Wu L."/>
            <person name="Ma J."/>
        </authorList>
    </citation>
    <scope>NUCLEOTIDE SEQUENCE [LARGE SCALE GENOMIC DNA]</scope>
    <source>
        <strain evidence="2">JCM 13244</strain>
    </source>
</reference>
<dbReference type="EMBL" id="BAAALR010000076">
    <property type="protein sequence ID" value="GAA1715357.1"/>
    <property type="molecule type" value="Genomic_DNA"/>
</dbReference>
<accession>A0ABP4V084</accession>
<organism evidence="1 2">
    <name type="scientific">Streptomyces yatensis</name>
    <dbReference type="NCBI Taxonomy" id="155177"/>
    <lineage>
        <taxon>Bacteria</taxon>
        <taxon>Bacillati</taxon>
        <taxon>Actinomycetota</taxon>
        <taxon>Actinomycetes</taxon>
        <taxon>Kitasatosporales</taxon>
        <taxon>Streptomycetaceae</taxon>
        <taxon>Streptomyces</taxon>
        <taxon>Streptomyces violaceusniger group</taxon>
    </lineage>
</organism>
<dbReference type="InterPro" id="IPR013762">
    <property type="entry name" value="Integrase-like_cat_sf"/>
</dbReference>
<protein>
    <recommendedName>
        <fullName evidence="3">Integrase</fullName>
    </recommendedName>
</protein>
<evidence type="ECO:0008006" key="3">
    <source>
        <dbReference type="Google" id="ProtNLM"/>
    </source>
</evidence>
<evidence type="ECO:0000313" key="1">
    <source>
        <dbReference type="EMBL" id="GAA1715357.1"/>
    </source>
</evidence>
<name>A0ABP4V084_9ACTN</name>
<keyword evidence="2" id="KW-1185">Reference proteome</keyword>
<sequence length="73" mass="8699">MDFERRTLTVRSQLQRGGKELYEDPTKNRRARTIPIPLMCIARLRWQCLRQAAQRAAAWGDWKAGDYVLRPRR</sequence>
<dbReference type="Proteomes" id="UP001499947">
    <property type="component" value="Unassembled WGS sequence"/>
</dbReference>
<proteinExistence type="predicted"/>
<comment type="caution">
    <text evidence="1">The sequence shown here is derived from an EMBL/GenBank/DDBJ whole genome shotgun (WGS) entry which is preliminary data.</text>
</comment>
<evidence type="ECO:0000313" key="2">
    <source>
        <dbReference type="Proteomes" id="UP001499947"/>
    </source>
</evidence>
<dbReference type="Gene3D" id="1.10.443.10">
    <property type="entry name" value="Intergrase catalytic core"/>
    <property type="match status" value="1"/>
</dbReference>